<dbReference type="GO" id="GO:0016209">
    <property type="term" value="F:antioxidant activity"/>
    <property type="evidence" value="ECO:0007669"/>
    <property type="project" value="InterPro"/>
</dbReference>
<reference evidence="3 4" key="1">
    <citation type="submission" date="2021-01" db="EMBL/GenBank/DDBJ databases">
        <title>Whole genome shotgun sequence of Catellatospora coxensis NBRC 107359.</title>
        <authorList>
            <person name="Komaki H."/>
            <person name="Tamura T."/>
        </authorList>
    </citation>
    <scope>NUCLEOTIDE SEQUENCE [LARGE SCALE GENOMIC DNA]</scope>
    <source>
        <strain evidence="3 4">NBRC 107359</strain>
    </source>
</reference>
<dbReference type="RefSeq" id="WP_203692089.1">
    <property type="nucleotide sequence ID" value="NZ_BAAALC010000025.1"/>
</dbReference>
<dbReference type="EMBL" id="BONI01000016">
    <property type="protein sequence ID" value="GIG05658.1"/>
    <property type="molecule type" value="Genomic_DNA"/>
</dbReference>
<accession>A0A8J3P6F4</accession>
<keyword evidence="1" id="KW-1133">Transmembrane helix</keyword>
<evidence type="ECO:0000313" key="3">
    <source>
        <dbReference type="EMBL" id="GIG05658.1"/>
    </source>
</evidence>
<dbReference type="InterPro" id="IPR036249">
    <property type="entry name" value="Thioredoxin-like_sf"/>
</dbReference>
<gene>
    <name evidence="3" type="ORF">Cco03nite_23580</name>
</gene>
<evidence type="ECO:0000313" key="4">
    <source>
        <dbReference type="Proteomes" id="UP000630887"/>
    </source>
</evidence>
<protein>
    <recommendedName>
        <fullName evidence="2">Alkyl hydroperoxide reductase subunit C/ Thiol specific antioxidant domain-containing protein</fullName>
    </recommendedName>
</protein>
<dbReference type="AlphaFoldDB" id="A0A8J3P6F4"/>
<evidence type="ECO:0000256" key="1">
    <source>
        <dbReference type="SAM" id="Phobius"/>
    </source>
</evidence>
<dbReference type="Proteomes" id="UP000630887">
    <property type="component" value="Unassembled WGS sequence"/>
</dbReference>
<organism evidence="3 4">
    <name type="scientific">Catellatospora coxensis</name>
    <dbReference type="NCBI Taxonomy" id="310354"/>
    <lineage>
        <taxon>Bacteria</taxon>
        <taxon>Bacillati</taxon>
        <taxon>Actinomycetota</taxon>
        <taxon>Actinomycetes</taxon>
        <taxon>Micromonosporales</taxon>
        <taxon>Micromonosporaceae</taxon>
        <taxon>Catellatospora</taxon>
    </lineage>
</organism>
<name>A0A8J3P6F4_9ACTN</name>
<dbReference type="InterPro" id="IPR000866">
    <property type="entry name" value="AhpC/TSA"/>
</dbReference>
<dbReference type="GO" id="GO:0016491">
    <property type="term" value="F:oxidoreductase activity"/>
    <property type="evidence" value="ECO:0007669"/>
    <property type="project" value="InterPro"/>
</dbReference>
<dbReference type="SUPFAM" id="SSF52833">
    <property type="entry name" value="Thioredoxin-like"/>
    <property type="match status" value="1"/>
</dbReference>
<dbReference type="Pfam" id="PF00578">
    <property type="entry name" value="AhpC-TSA"/>
    <property type="match status" value="1"/>
</dbReference>
<sequence>MAPTTTTADEQAAVAYRFTRFRTALLIDDLTFARGAPGPGDRVPAFDLPVLDGGRFRDTDLGLRPVLLVFGSRTCPVTESAGPVLRRLHARFGKQVRFVLVNTREAHPGELFGQPSTFADKALHAEELRDHHGVPFEVAVDDLDGRLHRAMSPKPNSAYLINNDGIIRFRAHWANDERGLHTALADITAGRVPARRSSRAMVGPLMRAVGHLPGVVTFAGRQVERDVWRAALPLAVLSRLSRPLTRLRPDQRGPAAAAMLITATIILVGSAVWGAR</sequence>
<feature type="domain" description="Alkyl hydroperoxide reductase subunit C/ Thiol specific antioxidant" evidence="2">
    <location>
        <begin position="39"/>
        <end position="169"/>
    </location>
</feature>
<dbReference type="Gene3D" id="3.40.30.10">
    <property type="entry name" value="Glutaredoxin"/>
    <property type="match status" value="1"/>
</dbReference>
<keyword evidence="4" id="KW-1185">Reference proteome</keyword>
<keyword evidence="1" id="KW-0472">Membrane</keyword>
<comment type="caution">
    <text evidence="3">The sequence shown here is derived from an EMBL/GenBank/DDBJ whole genome shotgun (WGS) entry which is preliminary data.</text>
</comment>
<proteinExistence type="predicted"/>
<evidence type="ECO:0000259" key="2">
    <source>
        <dbReference type="Pfam" id="PF00578"/>
    </source>
</evidence>
<feature type="transmembrane region" description="Helical" evidence="1">
    <location>
        <begin position="255"/>
        <end position="275"/>
    </location>
</feature>
<keyword evidence="1" id="KW-0812">Transmembrane</keyword>